<dbReference type="Proteomes" id="UP000325690">
    <property type="component" value="Unassembled WGS sequence"/>
</dbReference>
<evidence type="ECO:0000313" key="3">
    <source>
        <dbReference type="EMBL" id="KAB7757587.1"/>
    </source>
</evidence>
<dbReference type="EMBL" id="ANBP01000007">
    <property type="protein sequence ID" value="KAB7757587.1"/>
    <property type="molecule type" value="Genomic_DNA"/>
</dbReference>
<proteinExistence type="predicted"/>
<keyword evidence="4" id="KW-1185">Reference proteome</keyword>
<dbReference type="AlphaFoldDB" id="A0A5N5V9G0"/>
<sequence>MTMITTAVRRSASAVMAAVLLGVGGAAVAAAPAHAQDGIDKNKVFIDFLDKKRVPYKNPHTAIRMAKQFCVDAGRQGNPSWLAGWNIQQAGGWTQTEAEYFVEGAVYIYCPKLWGVD</sequence>
<keyword evidence="1" id="KW-0732">Signal</keyword>
<reference evidence="3 4" key="1">
    <citation type="submission" date="2012-10" db="EMBL/GenBank/DDBJ databases">
        <title>The draft sequence of the Mycobacterium pheli genome.</title>
        <authorList>
            <person name="Pettersson B.M.F."/>
            <person name="Das S."/>
            <person name="Dasgupta S."/>
            <person name="Bhattacharya A."/>
            <person name="Kirsebom L.A."/>
        </authorList>
    </citation>
    <scope>NUCLEOTIDE SEQUENCE [LARGE SCALE GENOMIC DNA]</scope>
    <source>
        <strain evidence="3 4">CCUG 21000</strain>
    </source>
</reference>
<name>A0A5N5V9G0_MYCPH</name>
<accession>A0A5N5V9G0</accession>
<feature type="signal peptide" evidence="1">
    <location>
        <begin position="1"/>
        <end position="35"/>
    </location>
</feature>
<feature type="domain" description="DUF732" evidence="2">
    <location>
        <begin position="43"/>
        <end position="111"/>
    </location>
</feature>
<feature type="chain" id="PRO_5024388130" description="DUF732 domain-containing protein" evidence="1">
    <location>
        <begin position="36"/>
        <end position="117"/>
    </location>
</feature>
<comment type="caution">
    <text evidence="3">The sequence shown here is derived from an EMBL/GenBank/DDBJ whole genome shotgun (WGS) entry which is preliminary data.</text>
</comment>
<evidence type="ECO:0000259" key="2">
    <source>
        <dbReference type="Pfam" id="PF05305"/>
    </source>
</evidence>
<organism evidence="3 4">
    <name type="scientific">Mycolicibacterium phlei DSM 43239 = CCUG 21000</name>
    <dbReference type="NCBI Taxonomy" id="1226750"/>
    <lineage>
        <taxon>Bacteria</taxon>
        <taxon>Bacillati</taxon>
        <taxon>Actinomycetota</taxon>
        <taxon>Actinomycetes</taxon>
        <taxon>Mycobacteriales</taxon>
        <taxon>Mycobacteriaceae</taxon>
        <taxon>Mycolicibacterium</taxon>
    </lineage>
</organism>
<gene>
    <name evidence="3" type="ORF">MPHL21000_07310</name>
</gene>
<protein>
    <recommendedName>
        <fullName evidence="2">DUF732 domain-containing protein</fullName>
    </recommendedName>
</protein>
<dbReference type="Pfam" id="PF05305">
    <property type="entry name" value="DUF732"/>
    <property type="match status" value="1"/>
</dbReference>
<evidence type="ECO:0000313" key="4">
    <source>
        <dbReference type="Proteomes" id="UP000325690"/>
    </source>
</evidence>
<evidence type="ECO:0000256" key="1">
    <source>
        <dbReference type="SAM" id="SignalP"/>
    </source>
</evidence>
<dbReference type="InterPro" id="IPR007969">
    <property type="entry name" value="DUF732"/>
</dbReference>